<evidence type="ECO:0000313" key="2">
    <source>
        <dbReference type="WBParaSite" id="PS1159_v2.g11714.t1"/>
    </source>
</evidence>
<protein>
    <submittedName>
        <fullName evidence="2">SSD domain-containing protein</fullName>
    </submittedName>
</protein>
<dbReference type="Proteomes" id="UP000887580">
    <property type="component" value="Unplaced"/>
</dbReference>
<dbReference type="WBParaSite" id="PS1159_v2.g11714.t1">
    <property type="protein sequence ID" value="PS1159_v2.g11714.t1"/>
    <property type="gene ID" value="PS1159_v2.g11714"/>
</dbReference>
<reference evidence="2" key="1">
    <citation type="submission" date="2022-11" db="UniProtKB">
        <authorList>
            <consortium name="WormBaseParasite"/>
        </authorList>
    </citation>
    <scope>IDENTIFICATION</scope>
</reference>
<proteinExistence type="predicted"/>
<accession>A0AC35EXK8</accession>
<name>A0AC35EXK8_9BILA</name>
<organism evidence="1 2">
    <name type="scientific">Panagrolaimus sp. PS1159</name>
    <dbReference type="NCBI Taxonomy" id="55785"/>
    <lineage>
        <taxon>Eukaryota</taxon>
        <taxon>Metazoa</taxon>
        <taxon>Ecdysozoa</taxon>
        <taxon>Nematoda</taxon>
        <taxon>Chromadorea</taxon>
        <taxon>Rhabditida</taxon>
        <taxon>Tylenchina</taxon>
        <taxon>Panagrolaimomorpha</taxon>
        <taxon>Panagrolaimoidea</taxon>
        <taxon>Panagrolaimidae</taxon>
        <taxon>Panagrolaimus</taxon>
    </lineage>
</organism>
<sequence length="507" mass="57558">MGINFNFASFIEAKTQKAFHQLGLWIAKYPWTCLVFWTLLAFFLAAGAKNFREQLGSPFHVVVAMQAKDDGSLLRPRIIDKALEIEDFLQYKLKVEHEGKEYSYSDFCGAQCETSDAVNLFLTMYRDVRHRKKANVKLTFPSMDVFGHHIYLANNIFQVKLNSRSKLVEGAGLIVINFHAIYSNTSMEAVMKKWEHAVLDYSLNITKNDEHIKLYTTSEGLVSEEVRRTGIQAVPLMSVTFLVVLVFTCLTSLKRDPIESKPWEAFFGVMCPILSLMGSFGFLFWIEFEFLPIVTVVPFLILAIGVDDVYIFLHSWARTDKSLTTTERVGEMLADAGPSITITSLTNLLSFGIGIFTPTPAIRVFCIFTTTAVIFDYLYQVFFFTAVITIGGIRERKRLNAYIPCITVREPTKEEKEAPLPEWKKKLDSFGNTFVDHWVDISLSLWSRIGLGLILICYWAFSIYGVTKIKVGLTSEKLFLDDSPLLELVKLQTNIIFKEGGQMAGLL</sequence>
<evidence type="ECO:0000313" key="1">
    <source>
        <dbReference type="Proteomes" id="UP000887580"/>
    </source>
</evidence>